<name>A0AAD6G4C6_9EURO</name>
<sequence>MNFSTVSLLATGVVGVIDFIATIPAILYMDRWGRRKVLIIGGIGMSISQLIIATLYAVYQNSWSEHPAAGWAACTFVWVYIAHFAFSIGCVNWIIPSEIFPPAVRGKAVGLAIASNWLSNFIVALICPRMLEAITFGTFYFFLAFCLVLIVWVYFCLPETKGVSMEQMDNIFGGTSARENLQLMADIRNELGLSGDEKVLGGMKFEGSDAGHVEIVSRE</sequence>
<protein>
    <submittedName>
        <fullName evidence="9">Major facilitator-type transporter ecdD</fullName>
    </submittedName>
</protein>
<evidence type="ECO:0000256" key="3">
    <source>
        <dbReference type="ARBA" id="ARBA00022448"/>
    </source>
</evidence>
<keyword evidence="10" id="KW-1185">Reference proteome</keyword>
<evidence type="ECO:0000259" key="8">
    <source>
        <dbReference type="PROSITE" id="PS50850"/>
    </source>
</evidence>
<dbReference type="InterPro" id="IPR020846">
    <property type="entry name" value="MFS_dom"/>
</dbReference>
<evidence type="ECO:0000313" key="9">
    <source>
        <dbReference type="EMBL" id="KAJ5454015.1"/>
    </source>
</evidence>
<dbReference type="GeneID" id="81598596"/>
<dbReference type="InterPro" id="IPR005829">
    <property type="entry name" value="Sugar_transporter_CS"/>
</dbReference>
<evidence type="ECO:0000256" key="6">
    <source>
        <dbReference type="ARBA" id="ARBA00023136"/>
    </source>
</evidence>
<feature type="transmembrane region" description="Helical" evidence="7">
    <location>
        <begin position="108"/>
        <end position="131"/>
    </location>
</feature>
<dbReference type="Pfam" id="PF00083">
    <property type="entry name" value="Sugar_tr"/>
    <property type="match status" value="1"/>
</dbReference>
<gene>
    <name evidence="9" type="ORF">N7458_004971</name>
</gene>
<dbReference type="Proteomes" id="UP001213681">
    <property type="component" value="Unassembled WGS sequence"/>
</dbReference>
<comment type="similarity">
    <text evidence="2">Belongs to the major facilitator superfamily. Sugar transporter (TC 2.A.1.1) family.</text>
</comment>
<dbReference type="Gene3D" id="1.20.1250.20">
    <property type="entry name" value="MFS general substrate transporter like domains"/>
    <property type="match status" value="1"/>
</dbReference>
<dbReference type="PROSITE" id="PS00216">
    <property type="entry name" value="SUGAR_TRANSPORT_1"/>
    <property type="match status" value="1"/>
</dbReference>
<organism evidence="9 10">
    <name type="scientific">Penicillium daleae</name>
    <dbReference type="NCBI Taxonomy" id="63821"/>
    <lineage>
        <taxon>Eukaryota</taxon>
        <taxon>Fungi</taxon>
        <taxon>Dikarya</taxon>
        <taxon>Ascomycota</taxon>
        <taxon>Pezizomycotina</taxon>
        <taxon>Eurotiomycetes</taxon>
        <taxon>Eurotiomycetidae</taxon>
        <taxon>Eurotiales</taxon>
        <taxon>Aspergillaceae</taxon>
        <taxon>Penicillium</taxon>
    </lineage>
</organism>
<evidence type="ECO:0000256" key="7">
    <source>
        <dbReference type="SAM" id="Phobius"/>
    </source>
</evidence>
<dbReference type="PROSITE" id="PS50850">
    <property type="entry name" value="MFS"/>
    <property type="match status" value="1"/>
</dbReference>
<evidence type="ECO:0000256" key="4">
    <source>
        <dbReference type="ARBA" id="ARBA00022692"/>
    </source>
</evidence>
<evidence type="ECO:0000256" key="5">
    <source>
        <dbReference type="ARBA" id="ARBA00022989"/>
    </source>
</evidence>
<dbReference type="RefSeq" id="XP_056766971.1">
    <property type="nucleotide sequence ID" value="XM_056908353.1"/>
</dbReference>
<feature type="transmembrane region" description="Helical" evidence="7">
    <location>
        <begin position="137"/>
        <end position="157"/>
    </location>
</feature>
<comment type="caution">
    <text evidence="9">The sequence shown here is derived from an EMBL/GenBank/DDBJ whole genome shotgun (WGS) entry which is preliminary data.</text>
</comment>
<dbReference type="GO" id="GO:0005351">
    <property type="term" value="F:carbohydrate:proton symporter activity"/>
    <property type="evidence" value="ECO:0007669"/>
    <property type="project" value="TreeGrafter"/>
</dbReference>
<dbReference type="InterPro" id="IPR005828">
    <property type="entry name" value="MFS_sugar_transport-like"/>
</dbReference>
<feature type="transmembrane region" description="Helical" evidence="7">
    <location>
        <begin position="70"/>
        <end position="96"/>
    </location>
</feature>
<feature type="transmembrane region" description="Helical" evidence="7">
    <location>
        <begin position="6"/>
        <end position="28"/>
    </location>
</feature>
<reference evidence="9" key="2">
    <citation type="journal article" date="2023" name="IMA Fungus">
        <title>Comparative genomic study of the Penicillium genus elucidates a diverse pangenome and 15 lateral gene transfer events.</title>
        <authorList>
            <person name="Petersen C."/>
            <person name="Sorensen T."/>
            <person name="Nielsen M.R."/>
            <person name="Sondergaard T.E."/>
            <person name="Sorensen J.L."/>
            <person name="Fitzpatrick D.A."/>
            <person name="Frisvad J.C."/>
            <person name="Nielsen K.L."/>
        </authorList>
    </citation>
    <scope>NUCLEOTIDE SEQUENCE</scope>
    <source>
        <strain evidence="9">IBT 16125</strain>
    </source>
</reference>
<keyword evidence="6 7" id="KW-0472">Membrane</keyword>
<dbReference type="InterPro" id="IPR003663">
    <property type="entry name" value="Sugar/inositol_transpt"/>
</dbReference>
<dbReference type="PRINTS" id="PR00171">
    <property type="entry name" value="SUGRTRNSPORT"/>
</dbReference>
<dbReference type="GO" id="GO:0016020">
    <property type="term" value="C:membrane"/>
    <property type="evidence" value="ECO:0007669"/>
    <property type="project" value="UniProtKB-SubCell"/>
</dbReference>
<feature type="domain" description="Major facilitator superfamily (MFS) profile" evidence="8">
    <location>
        <begin position="1"/>
        <end position="161"/>
    </location>
</feature>
<feature type="transmembrane region" description="Helical" evidence="7">
    <location>
        <begin position="37"/>
        <end position="58"/>
    </location>
</feature>
<evidence type="ECO:0000256" key="2">
    <source>
        <dbReference type="ARBA" id="ARBA00010992"/>
    </source>
</evidence>
<evidence type="ECO:0000256" key="1">
    <source>
        <dbReference type="ARBA" id="ARBA00004141"/>
    </source>
</evidence>
<keyword evidence="4 7" id="KW-0812">Transmembrane</keyword>
<keyword evidence="5 7" id="KW-1133">Transmembrane helix</keyword>
<dbReference type="AlphaFoldDB" id="A0AAD6G4C6"/>
<dbReference type="EMBL" id="JAPVEA010000005">
    <property type="protein sequence ID" value="KAJ5454015.1"/>
    <property type="molecule type" value="Genomic_DNA"/>
</dbReference>
<comment type="subcellular location">
    <subcellularLocation>
        <location evidence="1">Membrane</location>
        <topology evidence="1">Multi-pass membrane protein</topology>
    </subcellularLocation>
</comment>
<dbReference type="InterPro" id="IPR036259">
    <property type="entry name" value="MFS_trans_sf"/>
</dbReference>
<accession>A0AAD6G4C6</accession>
<proteinExistence type="inferred from homology"/>
<dbReference type="PANTHER" id="PTHR48022">
    <property type="entry name" value="PLASTIDIC GLUCOSE TRANSPORTER 4"/>
    <property type="match status" value="1"/>
</dbReference>
<dbReference type="PANTHER" id="PTHR48022:SF2">
    <property type="entry name" value="PLASTIDIC GLUCOSE TRANSPORTER 4"/>
    <property type="match status" value="1"/>
</dbReference>
<keyword evidence="3" id="KW-0813">Transport</keyword>
<dbReference type="SUPFAM" id="SSF103473">
    <property type="entry name" value="MFS general substrate transporter"/>
    <property type="match status" value="1"/>
</dbReference>
<reference evidence="9" key="1">
    <citation type="submission" date="2022-12" db="EMBL/GenBank/DDBJ databases">
        <authorList>
            <person name="Petersen C."/>
        </authorList>
    </citation>
    <scope>NUCLEOTIDE SEQUENCE</scope>
    <source>
        <strain evidence="9">IBT 16125</strain>
    </source>
</reference>
<evidence type="ECO:0000313" key="10">
    <source>
        <dbReference type="Proteomes" id="UP001213681"/>
    </source>
</evidence>
<dbReference type="InterPro" id="IPR050360">
    <property type="entry name" value="MFS_Sugar_Transporters"/>
</dbReference>